<reference evidence="3 4" key="1">
    <citation type="submission" date="2015-10" db="EMBL/GenBank/DDBJ databases">
        <title>Transcriptomic analysis of a linuron degrading triple-species bacterial consortium.</title>
        <authorList>
            <person name="Albers P."/>
        </authorList>
    </citation>
    <scope>NUCLEOTIDE SEQUENCE [LARGE SCALE GENOMIC DNA]</scope>
    <source>
        <strain evidence="3 4">WDL6</strain>
    </source>
</reference>
<dbReference type="AlphaFoldDB" id="A0A120CTB1"/>
<proteinExistence type="predicted"/>
<evidence type="ECO:0000256" key="2">
    <source>
        <dbReference type="SAM" id="Phobius"/>
    </source>
</evidence>
<accession>A0A120CTB1</accession>
<dbReference type="RefSeq" id="WP_157066869.1">
    <property type="nucleotide sequence ID" value="NZ_LMTR01000092.1"/>
</dbReference>
<keyword evidence="2" id="KW-0812">Transmembrane</keyword>
<evidence type="ECO:0000256" key="1">
    <source>
        <dbReference type="SAM" id="MobiDB-lite"/>
    </source>
</evidence>
<comment type="caution">
    <text evidence="3">The sequence shown here is derived from an EMBL/GenBank/DDBJ whole genome shotgun (WGS) entry which is preliminary data.</text>
</comment>
<feature type="transmembrane region" description="Helical" evidence="2">
    <location>
        <begin position="32"/>
        <end position="54"/>
    </location>
</feature>
<feature type="compositionally biased region" description="Low complexity" evidence="1">
    <location>
        <begin position="1"/>
        <end position="17"/>
    </location>
</feature>
<evidence type="ECO:0000313" key="3">
    <source>
        <dbReference type="EMBL" id="KWT64378.1"/>
    </source>
</evidence>
<protein>
    <submittedName>
        <fullName evidence="3">Uncharacterized protein</fullName>
    </submittedName>
</protein>
<evidence type="ECO:0000313" key="4">
    <source>
        <dbReference type="Proteomes" id="UP000059074"/>
    </source>
</evidence>
<keyword evidence="2" id="KW-1133">Transmembrane helix</keyword>
<feature type="region of interest" description="Disordered" evidence="1">
    <location>
        <begin position="111"/>
        <end position="140"/>
    </location>
</feature>
<name>A0A120CTB1_HYPSL</name>
<keyword evidence="4" id="KW-1185">Reference proteome</keyword>
<dbReference type="OrthoDB" id="7932957at2"/>
<dbReference type="STRING" id="121290.APY04_3270"/>
<gene>
    <name evidence="3" type="ORF">APY04_3270</name>
</gene>
<feature type="region of interest" description="Disordered" evidence="1">
    <location>
        <begin position="1"/>
        <end position="20"/>
    </location>
</feature>
<dbReference type="Proteomes" id="UP000059074">
    <property type="component" value="Unassembled WGS sequence"/>
</dbReference>
<keyword evidence="2" id="KW-0472">Membrane</keyword>
<feature type="region of interest" description="Disordered" evidence="1">
    <location>
        <begin position="77"/>
        <end position="99"/>
    </location>
</feature>
<sequence length="199" mass="18912">MSTTDTTAAPASAAAAPGLSPEEARLQRTMKIVVVALGVLLFAGLAAIAGRIIYLASARDAQPSVVAVQPPAPRLALPPGAGAASDMPSGAGAGASTGDAATAPGGAAYSAHPGAASAGASTGHPADPSGAAPSASRASLPPATVAPLSLPAGAVIRSVSISGDRLAVHFEGAGAEGIAVYDLASGRPLTVVDVTRAPD</sequence>
<dbReference type="EMBL" id="LMTR01000092">
    <property type="protein sequence ID" value="KWT64378.1"/>
    <property type="molecule type" value="Genomic_DNA"/>
</dbReference>
<dbReference type="PATRIC" id="fig|121290.4.peg.1922"/>
<organism evidence="3 4">
    <name type="scientific">Hyphomicrobium sulfonivorans</name>
    <dbReference type="NCBI Taxonomy" id="121290"/>
    <lineage>
        <taxon>Bacteria</taxon>
        <taxon>Pseudomonadati</taxon>
        <taxon>Pseudomonadota</taxon>
        <taxon>Alphaproteobacteria</taxon>
        <taxon>Hyphomicrobiales</taxon>
        <taxon>Hyphomicrobiaceae</taxon>
        <taxon>Hyphomicrobium</taxon>
    </lineage>
</organism>